<dbReference type="PROSITE" id="PS00523">
    <property type="entry name" value="SULFATASE_1"/>
    <property type="match status" value="1"/>
</dbReference>
<keyword evidence="2" id="KW-0479">Metal-binding</keyword>
<evidence type="ECO:0000256" key="1">
    <source>
        <dbReference type="ARBA" id="ARBA00008779"/>
    </source>
</evidence>
<protein>
    <submittedName>
        <fullName evidence="6">Sulfatase-like hydrolase/transferase</fullName>
    </submittedName>
</protein>
<dbReference type="InterPro" id="IPR017850">
    <property type="entry name" value="Alkaline_phosphatase_core_sf"/>
</dbReference>
<feature type="domain" description="Sulfatase N-terminal" evidence="5">
    <location>
        <begin position="4"/>
        <end position="349"/>
    </location>
</feature>
<organism evidence="6 7">
    <name type="scientific">Mordavella massiliensis</name>
    <dbReference type="NCBI Taxonomy" id="1871024"/>
    <lineage>
        <taxon>Bacteria</taxon>
        <taxon>Bacillati</taxon>
        <taxon>Bacillota</taxon>
        <taxon>Clostridia</taxon>
        <taxon>Eubacteriales</taxon>
        <taxon>Clostridiaceae</taxon>
        <taxon>Mordavella</taxon>
    </lineage>
</organism>
<keyword evidence="3 6" id="KW-0378">Hydrolase</keyword>
<dbReference type="GO" id="GO:0046872">
    <property type="term" value="F:metal ion binding"/>
    <property type="evidence" value="ECO:0007669"/>
    <property type="project" value="UniProtKB-KW"/>
</dbReference>
<dbReference type="EMBL" id="JACJKS010000001">
    <property type="protein sequence ID" value="MBM6947151.1"/>
    <property type="molecule type" value="Genomic_DNA"/>
</dbReference>
<dbReference type="Proteomes" id="UP000705508">
    <property type="component" value="Unassembled WGS sequence"/>
</dbReference>
<evidence type="ECO:0000256" key="3">
    <source>
        <dbReference type="ARBA" id="ARBA00022801"/>
    </source>
</evidence>
<dbReference type="PANTHER" id="PTHR42693">
    <property type="entry name" value="ARYLSULFATASE FAMILY MEMBER"/>
    <property type="match status" value="1"/>
</dbReference>
<dbReference type="GO" id="GO:0004065">
    <property type="term" value="F:arylsulfatase activity"/>
    <property type="evidence" value="ECO:0007669"/>
    <property type="project" value="TreeGrafter"/>
</dbReference>
<sequence length="486" mass="55029">MKRPNILFLLADDMGHWAMRNAGNTDICTPNLDRLAARGVKFDSFFCASPVCSPARASILTGTMPSCHGILDWLDGGSLDHNCLSEEMKSYLPHETIPIQYTDHLTAYTDILADNGWRCALSGKWHMGDSMTPQHGFTDWYTIGGGGVRYFDPDVIRDGRFAAEEGYITDLIAGNALERLEAFAGQEDPFYLSVHFTAPHSPWEETDHKKEFLDLYRDCGFTATPDLPYHPWQVFTCPHGQGERRKELLRGYYAAITAMDHQIGRLLDRLEELGLTEDTIVIFTSDNGMNLGQHGIWGKGNGTFPQNMYDSSVKVPFIASWPGHFAQGAVCSELFSHYDILPTLCDLCGLPVHTRQALPGRSFRRWLWEPDLADSRPVVVFDEYGPVRMIRDREWKLVLRYPYGPNELYHISADPDETENLFGDPSQEERIVAMRRQMEEWFLRYSDPDLDGRKEGVTGTGQYCRAGSRAHLAEKYGPMPKPVKGE</sequence>
<dbReference type="InterPro" id="IPR024607">
    <property type="entry name" value="Sulfatase_CS"/>
</dbReference>
<dbReference type="Gene3D" id="3.40.720.10">
    <property type="entry name" value="Alkaline Phosphatase, subunit A"/>
    <property type="match status" value="1"/>
</dbReference>
<reference evidence="6" key="2">
    <citation type="journal article" date="2021" name="Sci. Rep.">
        <title>The distribution of antibiotic resistance genes in chicken gut microbiota commensals.</title>
        <authorList>
            <person name="Juricova H."/>
            <person name="Matiasovicova J."/>
            <person name="Kubasova T."/>
            <person name="Cejkova D."/>
            <person name="Rychlik I."/>
        </authorList>
    </citation>
    <scope>NUCLEOTIDE SEQUENCE</scope>
    <source>
        <strain evidence="6">An582</strain>
    </source>
</reference>
<evidence type="ECO:0000259" key="5">
    <source>
        <dbReference type="Pfam" id="PF00884"/>
    </source>
</evidence>
<dbReference type="InterPro" id="IPR000917">
    <property type="entry name" value="Sulfatase_N"/>
</dbReference>
<dbReference type="AlphaFoldDB" id="A0A938X929"/>
<dbReference type="CDD" id="cd16149">
    <property type="entry name" value="sulfatase_like"/>
    <property type="match status" value="1"/>
</dbReference>
<evidence type="ECO:0000256" key="4">
    <source>
        <dbReference type="ARBA" id="ARBA00022837"/>
    </source>
</evidence>
<evidence type="ECO:0000313" key="7">
    <source>
        <dbReference type="Proteomes" id="UP000705508"/>
    </source>
</evidence>
<evidence type="ECO:0000313" key="6">
    <source>
        <dbReference type="EMBL" id="MBM6947151.1"/>
    </source>
</evidence>
<dbReference type="Pfam" id="PF00884">
    <property type="entry name" value="Sulfatase"/>
    <property type="match status" value="1"/>
</dbReference>
<proteinExistence type="inferred from homology"/>
<accession>A0A938X929</accession>
<dbReference type="PANTHER" id="PTHR42693:SF33">
    <property type="entry name" value="ARYLSULFATASE"/>
    <property type="match status" value="1"/>
</dbReference>
<name>A0A938X929_9CLOT</name>
<dbReference type="SUPFAM" id="SSF53649">
    <property type="entry name" value="Alkaline phosphatase-like"/>
    <property type="match status" value="1"/>
</dbReference>
<dbReference type="RefSeq" id="WP_204905205.1">
    <property type="nucleotide sequence ID" value="NZ_JACJKS010000001.1"/>
</dbReference>
<keyword evidence="4" id="KW-0106">Calcium</keyword>
<comment type="similarity">
    <text evidence="1">Belongs to the sulfatase family.</text>
</comment>
<gene>
    <name evidence="6" type="ORF">H6A20_00545</name>
</gene>
<dbReference type="InterPro" id="IPR050738">
    <property type="entry name" value="Sulfatase"/>
</dbReference>
<reference evidence="6" key="1">
    <citation type="submission" date="2020-08" db="EMBL/GenBank/DDBJ databases">
        <authorList>
            <person name="Cejkova D."/>
            <person name="Kubasova T."/>
            <person name="Jahodarova E."/>
            <person name="Rychlik I."/>
        </authorList>
    </citation>
    <scope>NUCLEOTIDE SEQUENCE</scope>
    <source>
        <strain evidence="6">An582</strain>
    </source>
</reference>
<evidence type="ECO:0000256" key="2">
    <source>
        <dbReference type="ARBA" id="ARBA00022723"/>
    </source>
</evidence>
<comment type="caution">
    <text evidence="6">The sequence shown here is derived from an EMBL/GenBank/DDBJ whole genome shotgun (WGS) entry which is preliminary data.</text>
</comment>